<sequence>MLFKRASKYGPWLRAEIKGKKKFGRFFSNEQLKSGPNYSNGEGSKVNDKVKEDEPKSESPQGISPAIIPVSKGDQKSTMEKSNALMPLTATSLLAKIKWMTPHPWLPPLKKRRLFNLTYVSRTRS</sequence>
<feature type="compositionally biased region" description="Polar residues" evidence="1">
    <location>
        <begin position="28"/>
        <end position="42"/>
    </location>
</feature>
<dbReference type="Proteomes" id="UP001472677">
    <property type="component" value="Unassembled WGS sequence"/>
</dbReference>
<feature type="region of interest" description="Disordered" evidence="1">
    <location>
        <begin position="28"/>
        <end position="81"/>
    </location>
</feature>
<keyword evidence="3" id="KW-1185">Reference proteome</keyword>
<evidence type="ECO:0000313" key="3">
    <source>
        <dbReference type="Proteomes" id="UP001472677"/>
    </source>
</evidence>
<feature type="compositionally biased region" description="Basic and acidic residues" evidence="1">
    <location>
        <begin position="45"/>
        <end position="57"/>
    </location>
</feature>
<reference evidence="2 3" key="1">
    <citation type="journal article" date="2024" name="G3 (Bethesda)">
        <title>Genome assembly of Hibiscus sabdariffa L. provides insights into metabolisms of medicinal natural products.</title>
        <authorList>
            <person name="Kim T."/>
        </authorList>
    </citation>
    <scope>NUCLEOTIDE SEQUENCE [LARGE SCALE GENOMIC DNA]</scope>
    <source>
        <strain evidence="2">TK-2024</strain>
        <tissue evidence="2">Old leaves</tissue>
    </source>
</reference>
<gene>
    <name evidence="2" type="ORF">V6N12_034000</name>
</gene>
<evidence type="ECO:0000256" key="1">
    <source>
        <dbReference type="SAM" id="MobiDB-lite"/>
    </source>
</evidence>
<accession>A0ABR2B407</accession>
<protein>
    <submittedName>
        <fullName evidence="2">Uncharacterized protein</fullName>
    </submittedName>
</protein>
<evidence type="ECO:0000313" key="2">
    <source>
        <dbReference type="EMBL" id="KAK8501598.1"/>
    </source>
</evidence>
<organism evidence="2 3">
    <name type="scientific">Hibiscus sabdariffa</name>
    <name type="common">roselle</name>
    <dbReference type="NCBI Taxonomy" id="183260"/>
    <lineage>
        <taxon>Eukaryota</taxon>
        <taxon>Viridiplantae</taxon>
        <taxon>Streptophyta</taxon>
        <taxon>Embryophyta</taxon>
        <taxon>Tracheophyta</taxon>
        <taxon>Spermatophyta</taxon>
        <taxon>Magnoliopsida</taxon>
        <taxon>eudicotyledons</taxon>
        <taxon>Gunneridae</taxon>
        <taxon>Pentapetalae</taxon>
        <taxon>rosids</taxon>
        <taxon>malvids</taxon>
        <taxon>Malvales</taxon>
        <taxon>Malvaceae</taxon>
        <taxon>Malvoideae</taxon>
        <taxon>Hibiscus</taxon>
    </lineage>
</organism>
<dbReference type="EMBL" id="JBBPBM010000184">
    <property type="protein sequence ID" value="KAK8501598.1"/>
    <property type="molecule type" value="Genomic_DNA"/>
</dbReference>
<proteinExistence type="predicted"/>
<comment type="caution">
    <text evidence="2">The sequence shown here is derived from an EMBL/GenBank/DDBJ whole genome shotgun (WGS) entry which is preliminary data.</text>
</comment>
<name>A0ABR2B407_9ROSI</name>